<keyword evidence="4" id="KW-1185">Reference proteome</keyword>
<proteinExistence type="predicted"/>
<comment type="caution">
    <text evidence="3">The sequence shown here is derived from an EMBL/GenBank/DDBJ whole genome shotgun (WGS) entry which is preliminary data.</text>
</comment>
<protein>
    <submittedName>
        <fullName evidence="3">TIM-barrel fold metal-dependent hydrolase</fullName>
    </submittedName>
</protein>
<dbReference type="CDD" id="cd01292">
    <property type="entry name" value="metallo-dependent_hydrolases"/>
    <property type="match status" value="1"/>
</dbReference>
<dbReference type="InterPro" id="IPR032465">
    <property type="entry name" value="ACMSD"/>
</dbReference>
<sequence>MQNRDDDIRRVHRVLDDLRLESLVDVHTHFMPHSVLAKVWNYFDSVDDRLGTAWPIEYRVDEDERTDLLRRYRVGTFTSLLYPHKPGMAEWLNGWAAEFADRTPDCVRTATFHPEPDAARYVRAAVEDGVGVMKCHVQVGNIDVHDPYLDDVWAVLADAAVPVVIHCGSGPEPGRHTGPDPIRALLHRFPTLTLLIAHMGMPEYEDFLTLAETFDNVGLDTTMVFTDFTEQLAPYPRSALPRLRDLQHKIVFGSDFPNIPYSYAHAVESVVGLELGDDWSRAVLHDNWARFSRRTAP</sequence>
<evidence type="ECO:0000259" key="2">
    <source>
        <dbReference type="Pfam" id="PF04909"/>
    </source>
</evidence>
<evidence type="ECO:0000256" key="1">
    <source>
        <dbReference type="ARBA" id="ARBA00023239"/>
    </source>
</evidence>
<dbReference type="InterPro" id="IPR032466">
    <property type="entry name" value="Metal_Hydrolase"/>
</dbReference>
<accession>A0ABS2KY46</accession>
<dbReference type="PANTHER" id="PTHR21240:SF28">
    <property type="entry name" value="ISO-OROTATE DECARBOXYLASE (EUROFUNG)"/>
    <property type="match status" value="1"/>
</dbReference>
<keyword evidence="3" id="KW-0378">Hydrolase</keyword>
<evidence type="ECO:0000313" key="3">
    <source>
        <dbReference type="EMBL" id="MBM7416861.1"/>
    </source>
</evidence>
<keyword evidence="1" id="KW-0456">Lyase</keyword>
<dbReference type="SUPFAM" id="SSF51556">
    <property type="entry name" value="Metallo-dependent hydrolases"/>
    <property type="match status" value="1"/>
</dbReference>
<reference evidence="3 4" key="1">
    <citation type="submission" date="2021-01" db="EMBL/GenBank/DDBJ databases">
        <title>Genomics of switchgrass bacterial isolates.</title>
        <authorList>
            <person name="Shade A."/>
        </authorList>
    </citation>
    <scope>NUCLEOTIDE SEQUENCE [LARGE SCALE GENOMIC DNA]</scope>
    <source>
        <strain evidence="3 4">PvP111</strain>
    </source>
</reference>
<dbReference type="EMBL" id="JAFBBK010000001">
    <property type="protein sequence ID" value="MBM7416861.1"/>
    <property type="molecule type" value="Genomic_DNA"/>
</dbReference>
<feature type="domain" description="Amidohydrolase-related" evidence="2">
    <location>
        <begin position="24"/>
        <end position="290"/>
    </location>
</feature>
<dbReference type="GO" id="GO:0016787">
    <property type="term" value="F:hydrolase activity"/>
    <property type="evidence" value="ECO:0007669"/>
    <property type="project" value="UniProtKB-KW"/>
</dbReference>
<organism evidence="3 4">
    <name type="scientific">Rhodococcoides corynebacterioides</name>
    <dbReference type="NCBI Taxonomy" id="53972"/>
    <lineage>
        <taxon>Bacteria</taxon>
        <taxon>Bacillati</taxon>
        <taxon>Actinomycetota</taxon>
        <taxon>Actinomycetes</taxon>
        <taxon>Mycobacteriales</taxon>
        <taxon>Nocardiaceae</taxon>
        <taxon>Rhodococcoides</taxon>
    </lineage>
</organism>
<dbReference type="Gene3D" id="3.20.20.140">
    <property type="entry name" value="Metal-dependent hydrolases"/>
    <property type="match status" value="1"/>
</dbReference>
<dbReference type="InterPro" id="IPR006680">
    <property type="entry name" value="Amidohydro-rel"/>
</dbReference>
<dbReference type="RefSeq" id="WP_307806063.1">
    <property type="nucleotide sequence ID" value="NZ_JAFBBK010000001.1"/>
</dbReference>
<evidence type="ECO:0000313" key="4">
    <source>
        <dbReference type="Proteomes" id="UP000703038"/>
    </source>
</evidence>
<gene>
    <name evidence="3" type="ORF">JOE42_003594</name>
</gene>
<name>A0ABS2KY46_9NOCA</name>
<dbReference type="PANTHER" id="PTHR21240">
    <property type="entry name" value="2-AMINO-3-CARBOXYLMUCONATE-6-SEMIALDEHYDE DECARBOXYLASE"/>
    <property type="match status" value="1"/>
</dbReference>
<dbReference type="Proteomes" id="UP000703038">
    <property type="component" value="Unassembled WGS sequence"/>
</dbReference>
<dbReference type="Pfam" id="PF04909">
    <property type="entry name" value="Amidohydro_2"/>
    <property type="match status" value="1"/>
</dbReference>